<feature type="non-terminal residue" evidence="5">
    <location>
        <position position="633"/>
    </location>
</feature>
<keyword evidence="5" id="KW-0675">Receptor</keyword>
<gene>
    <name evidence="5" type="ORF">EZJ55_00605</name>
</gene>
<dbReference type="Proteomes" id="UP000325636">
    <property type="component" value="Unassembled WGS sequence"/>
</dbReference>
<feature type="domain" description="TonB-dependent receptor-like beta-barrel" evidence="4">
    <location>
        <begin position="156"/>
        <end position="633"/>
    </location>
</feature>
<dbReference type="InterPro" id="IPR000531">
    <property type="entry name" value="Beta-barrel_TonB"/>
</dbReference>
<keyword evidence="2" id="KW-0472">Membrane</keyword>
<evidence type="ECO:0000256" key="2">
    <source>
        <dbReference type="ARBA" id="ARBA00023136"/>
    </source>
</evidence>
<dbReference type="GO" id="GO:0009279">
    <property type="term" value="C:cell outer membrane"/>
    <property type="evidence" value="ECO:0007669"/>
    <property type="project" value="UniProtKB-SubCell"/>
</dbReference>
<keyword evidence="3" id="KW-0998">Cell outer membrane</keyword>
<protein>
    <submittedName>
        <fullName evidence="5">TonB-dependent receptor</fullName>
    </submittedName>
</protein>
<accession>A0A5J5M2E8</accession>
<dbReference type="PANTHER" id="PTHR40980">
    <property type="entry name" value="PLUG DOMAIN-CONTAINING PROTEIN"/>
    <property type="match status" value="1"/>
</dbReference>
<dbReference type="SUPFAM" id="SSF56935">
    <property type="entry name" value="Porins"/>
    <property type="match status" value="1"/>
</dbReference>
<dbReference type="EMBL" id="SRLN01000006">
    <property type="protein sequence ID" value="KAB0243890.1"/>
    <property type="molecule type" value="Genomic_DNA"/>
</dbReference>
<name>A0A5J5M2E8_MICAE</name>
<evidence type="ECO:0000313" key="5">
    <source>
        <dbReference type="EMBL" id="KAB0243890.1"/>
    </source>
</evidence>
<comment type="caution">
    <text evidence="5">The sequence shown here is derived from an EMBL/GenBank/DDBJ whole genome shotgun (WGS) entry which is preliminary data.</text>
</comment>
<proteinExistence type="predicted"/>
<dbReference type="AlphaFoldDB" id="A0A5J5M2E8"/>
<dbReference type="InterPro" id="IPR036942">
    <property type="entry name" value="Beta-barrel_TonB_sf"/>
</dbReference>
<evidence type="ECO:0000256" key="1">
    <source>
        <dbReference type="ARBA" id="ARBA00004442"/>
    </source>
</evidence>
<evidence type="ECO:0000313" key="6">
    <source>
        <dbReference type="Proteomes" id="UP000325636"/>
    </source>
</evidence>
<dbReference type="Gene3D" id="2.40.170.20">
    <property type="entry name" value="TonB-dependent receptor, beta-barrel domain"/>
    <property type="match status" value="1"/>
</dbReference>
<dbReference type="InterPro" id="IPR010104">
    <property type="entry name" value="TonB_rcpt_bac"/>
</dbReference>
<sequence length="633" mass="69113">MLTGLAAQAAAHRAAHPRIPRYGRIGYDRERLGLTNSIQFEPTDRTRITLDTLYAQLDQTRNEEFLEIISPAREAGAQGFRTMDLVSGRIDNNNTLISATFNDVDARTEQRIDVLSTEFTQNSLTLTHEFSDRLRFKGLLGRSEAIGRNPQQTTITFDRYDVDGYSYDYSGDANLPVINYGFDVNNPANWAFGSSTALGDASIIRLRPNKTVNGYEAIEGEFAFDVSDSLTLRFGAGQKEFLFQVAESRKASEGVSAGTLALLASRGFTIADYSTRVTNYGQGLGSGIPSSWVIPDLNRLDALIGFSCNCVNDYGDFRVTRFDGETRAVTETSRGFYVQADFQSDLLGMPVRGNVGVRHVETEVAATGLLSGNPLTVTNTYSDTLPALNVSIEPVENLLVRFAAAKVMARPALNQLTPGGSVAQGVADVTLTVGNPFLDPIRATNFDLSVEWYPYSEALVSFALFHKSIDSFVQTTRERLPFSATGFPDSILPTGVSPSTEVIFTSSRNTPGGDLDGFEITVQTPFSFLPAPFDDFGGLVNYTQVESEVEYIVSASLGTTTRQPIVGQSPSSWSTTLYYENGPFEARVSGTYRDEYLIRVPGANSNDVEGKAESLNVDLSISYDIGDHVTLSF</sequence>
<dbReference type="Pfam" id="PF00593">
    <property type="entry name" value="TonB_dep_Rec_b-barrel"/>
    <property type="match status" value="1"/>
</dbReference>
<dbReference type="PANTHER" id="PTHR40980:SF3">
    <property type="entry name" value="TONB-DEPENDENT RECEPTOR-LIKE BETA-BARREL DOMAIN-CONTAINING PROTEIN"/>
    <property type="match status" value="1"/>
</dbReference>
<evidence type="ECO:0000259" key="4">
    <source>
        <dbReference type="Pfam" id="PF00593"/>
    </source>
</evidence>
<reference evidence="6" key="1">
    <citation type="submission" date="2019-04" db="EMBL/GenBank/DDBJ databases">
        <title>Microviridin 1777: A Toxic Chymotrypsin Inhibitor Discovered by a Metabologenomic Approach.</title>
        <authorList>
            <person name="Sieber S."/>
            <person name="Grendelmeier S.M."/>
            <person name="Harris L.A."/>
            <person name="Mitchell D.A."/>
            <person name="Gademann K."/>
        </authorList>
    </citation>
    <scope>NUCLEOTIDE SEQUENCE [LARGE SCALE GENOMIC DNA]</scope>
    <source>
        <strain evidence="6">EAWAG127a</strain>
    </source>
</reference>
<dbReference type="NCBIfam" id="TIGR01782">
    <property type="entry name" value="TonB-Xanth-Caul"/>
    <property type="match status" value="1"/>
</dbReference>
<organism evidence="5 6">
    <name type="scientific">Microcystis aeruginosa EAWAG127a</name>
    <dbReference type="NCBI Taxonomy" id="2529855"/>
    <lineage>
        <taxon>Bacteria</taxon>
        <taxon>Bacillati</taxon>
        <taxon>Cyanobacteriota</taxon>
        <taxon>Cyanophyceae</taxon>
        <taxon>Oscillatoriophycideae</taxon>
        <taxon>Chroococcales</taxon>
        <taxon>Microcystaceae</taxon>
        <taxon>Microcystis</taxon>
    </lineage>
</organism>
<evidence type="ECO:0000256" key="3">
    <source>
        <dbReference type="ARBA" id="ARBA00023237"/>
    </source>
</evidence>
<comment type="subcellular location">
    <subcellularLocation>
        <location evidence="1">Cell outer membrane</location>
    </subcellularLocation>
</comment>